<gene>
    <name evidence="4" type="ORF">TCHU04912_LOCUS20377</name>
</gene>
<dbReference type="EMBL" id="HBGG01039572">
    <property type="protein sequence ID" value="CAD9221022.1"/>
    <property type="molecule type" value="Transcribed_RNA"/>
</dbReference>
<keyword evidence="1" id="KW-0436">Ligase</keyword>
<evidence type="ECO:0000256" key="3">
    <source>
        <dbReference type="ARBA" id="ARBA00022840"/>
    </source>
</evidence>
<dbReference type="AlphaFoldDB" id="A0A7S1X9P1"/>
<proteinExistence type="predicted"/>
<evidence type="ECO:0000256" key="2">
    <source>
        <dbReference type="ARBA" id="ARBA00022741"/>
    </source>
</evidence>
<organism evidence="4">
    <name type="scientific">Tetraselmis chuii</name>
    <dbReference type="NCBI Taxonomy" id="63592"/>
    <lineage>
        <taxon>Eukaryota</taxon>
        <taxon>Viridiplantae</taxon>
        <taxon>Chlorophyta</taxon>
        <taxon>core chlorophytes</taxon>
        <taxon>Chlorodendrophyceae</taxon>
        <taxon>Chlorodendrales</taxon>
        <taxon>Chlorodendraceae</taxon>
        <taxon>Tetraselmis</taxon>
    </lineage>
</organism>
<sequence length="149" mass="15632">MQKREPMEILAPLHSALARKGCHMDHAFFVPLDSCVTGLGSGAQKAEEDLAWQNSLGRVWEQLRSGSASSGAQDGAADVVPPEVAGAMRVVAQGSSIAKSRSTAMPALSTAVDTLRAMSSQKNLRVRVLVTGSLYLVGDMIKLLKGGAV</sequence>
<dbReference type="GO" id="GO:0005739">
    <property type="term" value="C:mitochondrion"/>
    <property type="evidence" value="ECO:0007669"/>
    <property type="project" value="TreeGrafter"/>
</dbReference>
<dbReference type="GO" id="GO:0005524">
    <property type="term" value="F:ATP binding"/>
    <property type="evidence" value="ECO:0007669"/>
    <property type="project" value="UniProtKB-KW"/>
</dbReference>
<reference evidence="4" key="1">
    <citation type="submission" date="2021-01" db="EMBL/GenBank/DDBJ databases">
        <authorList>
            <person name="Corre E."/>
            <person name="Pelletier E."/>
            <person name="Niang G."/>
            <person name="Scheremetjew M."/>
            <person name="Finn R."/>
            <person name="Kale V."/>
            <person name="Holt S."/>
            <person name="Cochrane G."/>
            <person name="Meng A."/>
            <person name="Brown T."/>
            <person name="Cohen L."/>
        </authorList>
    </citation>
    <scope>NUCLEOTIDE SEQUENCE</scope>
    <source>
        <strain evidence="4">PLY429</strain>
    </source>
</reference>
<dbReference type="GO" id="GO:0004326">
    <property type="term" value="F:tetrahydrofolylpolyglutamate synthase activity"/>
    <property type="evidence" value="ECO:0007669"/>
    <property type="project" value="InterPro"/>
</dbReference>
<keyword evidence="3" id="KW-0067">ATP-binding</keyword>
<dbReference type="PANTHER" id="PTHR11136:SF5">
    <property type="entry name" value="FOLYLPOLYGLUTAMATE SYNTHASE, MITOCHONDRIAL"/>
    <property type="match status" value="1"/>
</dbReference>
<evidence type="ECO:0000313" key="4">
    <source>
        <dbReference type="EMBL" id="CAD9221022.1"/>
    </source>
</evidence>
<evidence type="ECO:0008006" key="5">
    <source>
        <dbReference type="Google" id="ProtNLM"/>
    </source>
</evidence>
<name>A0A7S1X9P1_9CHLO</name>
<accession>A0A7S1X9P1</accession>
<dbReference type="InterPro" id="IPR001645">
    <property type="entry name" value="Folylpolyglutamate_synth"/>
</dbReference>
<evidence type="ECO:0000256" key="1">
    <source>
        <dbReference type="ARBA" id="ARBA00022598"/>
    </source>
</evidence>
<keyword evidence="2" id="KW-0547">Nucleotide-binding</keyword>
<protein>
    <recommendedName>
        <fullName evidence="5">Folylpolyglutamate synthase</fullName>
    </recommendedName>
</protein>
<dbReference type="GO" id="GO:0005829">
    <property type="term" value="C:cytosol"/>
    <property type="evidence" value="ECO:0007669"/>
    <property type="project" value="TreeGrafter"/>
</dbReference>
<dbReference type="PANTHER" id="PTHR11136">
    <property type="entry name" value="FOLYLPOLYGLUTAMATE SYNTHASE-RELATED"/>
    <property type="match status" value="1"/>
</dbReference>